<dbReference type="AlphaFoldDB" id="A0A2H3NZ03"/>
<dbReference type="EMBL" id="PDEP01000004">
    <property type="protein sequence ID" value="PEN08037.1"/>
    <property type="molecule type" value="Genomic_DNA"/>
</dbReference>
<protein>
    <recommendedName>
        <fullName evidence="2">DUF218 domain-containing protein</fullName>
    </recommendedName>
</protein>
<dbReference type="PANTHER" id="PTHR30336">
    <property type="entry name" value="INNER MEMBRANE PROTEIN, PROBABLE PERMEASE"/>
    <property type="match status" value="1"/>
</dbReference>
<feature type="domain" description="DUF218" evidence="2">
    <location>
        <begin position="80"/>
        <end position="245"/>
    </location>
</feature>
<dbReference type="CDD" id="cd06259">
    <property type="entry name" value="YdcF-like"/>
    <property type="match status" value="1"/>
</dbReference>
<proteinExistence type="predicted"/>
<keyword evidence="1" id="KW-1133">Transmembrane helix</keyword>
<gene>
    <name evidence="3" type="ORF">CRI93_06230</name>
</gene>
<keyword evidence="1" id="KW-0472">Membrane</keyword>
<name>A0A2H3NZ03_9BACT</name>
<keyword evidence="4" id="KW-1185">Reference proteome</keyword>
<organism evidence="3 4">
    <name type="scientific">Longimonas halophila</name>
    <dbReference type="NCBI Taxonomy" id="1469170"/>
    <lineage>
        <taxon>Bacteria</taxon>
        <taxon>Pseudomonadati</taxon>
        <taxon>Rhodothermota</taxon>
        <taxon>Rhodothermia</taxon>
        <taxon>Rhodothermales</taxon>
        <taxon>Salisaetaceae</taxon>
        <taxon>Longimonas</taxon>
    </lineage>
</organism>
<evidence type="ECO:0000313" key="3">
    <source>
        <dbReference type="EMBL" id="PEN08037.1"/>
    </source>
</evidence>
<sequence length="276" mass="29468">MSVFAAKALSLLIHPLVVALLLLSAGWALAWRWPRIGQVLVGMGLLVLVVPSLPPVADALYRSLEQSHPPQAARALPTADAIVVLGGGVGAPVPPRIDPDFNDASDRIVHAFRLYQAERAPRIVVSGGRLPWADTPPEAFTLRRVLMQWGVPESAIWTEPESATTYENAQRTAELLRERDLDRVLLVTSAAHMSRALAVFCTAEVPAVPAPTDHRVVQGPRSALGYAPSAAALSRSTGAIREYVGYAVYRLRGWIAPDAVTTSAPPSDAPVAACTS</sequence>
<reference evidence="3 4" key="1">
    <citation type="submission" date="2017-10" db="EMBL/GenBank/DDBJ databases">
        <title>Draft genome of Longimonas halophila.</title>
        <authorList>
            <person name="Goh K.M."/>
            <person name="Shamsir M.S."/>
            <person name="Lim S.W."/>
        </authorList>
    </citation>
    <scope>NUCLEOTIDE SEQUENCE [LARGE SCALE GENOMIC DNA]</scope>
    <source>
        <strain evidence="3 4">KCTC 42399</strain>
    </source>
</reference>
<evidence type="ECO:0000313" key="4">
    <source>
        <dbReference type="Proteomes" id="UP000221024"/>
    </source>
</evidence>
<dbReference type="GO" id="GO:0000270">
    <property type="term" value="P:peptidoglycan metabolic process"/>
    <property type="evidence" value="ECO:0007669"/>
    <property type="project" value="TreeGrafter"/>
</dbReference>
<comment type="caution">
    <text evidence="3">The sequence shown here is derived from an EMBL/GenBank/DDBJ whole genome shotgun (WGS) entry which is preliminary data.</text>
</comment>
<dbReference type="Pfam" id="PF02698">
    <property type="entry name" value="DUF218"/>
    <property type="match status" value="1"/>
</dbReference>
<accession>A0A2H3NZ03</accession>
<dbReference type="Proteomes" id="UP000221024">
    <property type="component" value="Unassembled WGS sequence"/>
</dbReference>
<dbReference type="GO" id="GO:0005886">
    <property type="term" value="C:plasma membrane"/>
    <property type="evidence" value="ECO:0007669"/>
    <property type="project" value="TreeGrafter"/>
</dbReference>
<dbReference type="PANTHER" id="PTHR30336:SF4">
    <property type="entry name" value="ENVELOPE BIOGENESIS FACTOR ELYC"/>
    <property type="match status" value="1"/>
</dbReference>
<dbReference type="OrthoDB" id="9782395at2"/>
<feature type="transmembrane region" description="Helical" evidence="1">
    <location>
        <begin position="40"/>
        <end position="61"/>
    </location>
</feature>
<keyword evidence="1" id="KW-0812">Transmembrane</keyword>
<dbReference type="InterPro" id="IPR051599">
    <property type="entry name" value="Cell_Envelope_Assoc"/>
</dbReference>
<dbReference type="RefSeq" id="WP_098061762.1">
    <property type="nucleotide sequence ID" value="NZ_PDEP01000004.1"/>
</dbReference>
<dbReference type="InterPro" id="IPR014729">
    <property type="entry name" value="Rossmann-like_a/b/a_fold"/>
</dbReference>
<evidence type="ECO:0000259" key="2">
    <source>
        <dbReference type="Pfam" id="PF02698"/>
    </source>
</evidence>
<dbReference type="InterPro" id="IPR003848">
    <property type="entry name" value="DUF218"/>
</dbReference>
<evidence type="ECO:0000256" key="1">
    <source>
        <dbReference type="SAM" id="Phobius"/>
    </source>
</evidence>
<dbReference type="Gene3D" id="3.40.50.620">
    <property type="entry name" value="HUPs"/>
    <property type="match status" value="1"/>
</dbReference>
<dbReference type="GO" id="GO:0043164">
    <property type="term" value="P:Gram-negative-bacterium-type cell wall biogenesis"/>
    <property type="evidence" value="ECO:0007669"/>
    <property type="project" value="TreeGrafter"/>
</dbReference>